<name>A0A9P6VFR2_9HELO</name>
<dbReference type="Pfam" id="PF10906">
    <property type="entry name" value="Mrx7"/>
    <property type="match status" value="1"/>
</dbReference>
<reference evidence="2" key="1">
    <citation type="submission" date="2019-07" db="EMBL/GenBank/DDBJ databases">
        <title>Hyphodiscus hymeniophilus genome sequencing and assembly.</title>
        <authorList>
            <person name="Kramer G."/>
            <person name="Nodwell J."/>
        </authorList>
    </citation>
    <scope>NUCLEOTIDE SEQUENCE</scope>
    <source>
        <strain evidence="2">ATCC 34498</strain>
    </source>
</reference>
<sequence length="73" mass="8536">MNMVWLRIFELLRSPAFHRGVRSIHKKVHELQHGKDPASMGGTNIDVPGKGDPSRFLKYYLEELRDQFRGSKR</sequence>
<keyword evidence="3" id="KW-1185">Reference proteome</keyword>
<protein>
    <submittedName>
        <fullName evidence="2">Uncharacterized protein</fullName>
    </submittedName>
</protein>
<gene>
    <name evidence="2" type="ORF">D0Z07_7278</name>
</gene>
<feature type="region of interest" description="Disordered" evidence="1">
    <location>
        <begin position="30"/>
        <end position="49"/>
    </location>
</feature>
<dbReference type="EMBL" id="VNKQ01000013">
    <property type="protein sequence ID" value="KAG0647078.1"/>
    <property type="molecule type" value="Genomic_DNA"/>
</dbReference>
<dbReference type="OrthoDB" id="4138121at2759"/>
<dbReference type="AlphaFoldDB" id="A0A9P6VFR2"/>
<evidence type="ECO:0000313" key="2">
    <source>
        <dbReference type="EMBL" id="KAG0647078.1"/>
    </source>
</evidence>
<dbReference type="InterPro" id="IPR020301">
    <property type="entry name" value="Mrx7"/>
</dbReference>
<organism evidence="2 3">
    <name type="scientific">Hyphodiscus hymeniophilus</name>
    <dbReference type="NCBI Taxonomy" id="353542"/>
    <lineage>
        <taxon>Eukaryota</taxon>
        <taxon>Fungi</taxon>
        <taxon>Dikarya</taxon>
        <taxon>Ascomycota</taxon>
        <taxon>Pezizomycotina</taxon>
        <taxon>Leotiomycetes</taxon>
        <taxon>Helotiales</taxon>
        <taxon>Hyphodiscaceae</taxon>
        <taxon>Hyphodiscus</taxon>
    </lineage>
</organism>
<accession>A0A9P6VFR2</accession>
<evidence type="ECO:0000256" key="1">
    <source>
        <dbReference type="SAM" id="MobiDB-lite"/>
    </source>
</evidence>
<evidence type="ECO:0000313" key="3">
    <source>
        <dbReference type="Proteomes" id="UP000785200"/>
    </source>
</evidence>
<proteinExistence type="predicted"/>
<comment type="caution">
    <text evidence="2">The sequence shown here is derived from an EMBL/GenBank/DDBJ whole genome shotgun (WGS) entry which is preliminary data.</text>
</comment>
<dbReference type="Proteomes" id="UP000785200">
    <property type="component" value="Unassembled WGS sequence"/>
</dbReference>